<dbReference type="SUPFAM" id="SSF46785">
    <property type="entry name" value="Winged helix' DNA-binding domain"/>
    <property type="match status" value="1"/>
</dbReference>
<evidence type="ECO:0000259" key="4">
    <source>
        <dbReference type="PROSITE" id="PS51118"/>
    </source>
</evidence>
<dbReference type="EMBL" id="CP014518">
    <property type="protein sequence ID" value="AMM32953.1"/>
    <property type="molecule type" value="Genomic_DNA"/>
</dbReference>
<dbReference type="PANTHER" id="PTHR33204">
    <property type="entry name" value="TRANSCRIPTIONAL REGULATOR, MARR FAMILY"/>
    <property type="match status" value="1"/>
</dbReference>
<reference evidence="5 6" key="1">
    <citation type="submission" date="2016-02" db="EMBL/GenBank/DDBJ databases">
        <title>Complete genome of Sinomonas atrocyanea KCTC 3377.</title>
        <authorList>
            <person name="Kim K.M."/>
        </authorList>
    </citation>
    <scope>NUCLEOTIDE SEQUENCE [LARGE SCALE GENOMIC DNA]</scope>
    <source>
        <strain evidence="5 6">KCTC 3377</strain>
    </source>
</reference>
<organism evidence="5 6">
    <name type="scientific">Sinomonas atrocyanea</name>
    <dbReference type="NCBI Taxonomy" id="37927"/>
    <lineage>
        <taxon>Bacteria</taxon>
        <taxon>Bacillati</taxon>
        <taxon>Actinomycetota</taxon>
        <taxon>Actinomycetes</taxon>
        <taxon>Micrococcales</taxon>
        <taxon>Micrococcaceae</taxon>
        <taxon>Sinomonas</taxon>
    </lineage>
</organism>
<keyword evidence="1" id="KW-0805">Transcription regulation</keyword>
<evidence type="ECO:0000256" key="1">
    <source>
        <dbReference type="ARBA" id="ARBA00023015"/>
    </source>
</evidence>
<name>A0A127A0W7_9MICC</name>
<dbReference type="GO" id="GO:0003677">
    <property type="term" value="F:DNA binding"/>
    <property type="evidence" value="ECO:0007669"/>
    <property type="project" value="UniProtKB-KW"/>
</dbReference>
<dbReference type="Proteomes" id="UP000070134">
    <property type="component" value="Chromosome"/>
</dbReference>
<dbReference type="Pfam" id="PF01638">
    <property type="entry name" value="HxlR"/>
    <property type="match status" value="1"/>
</dbReference>
<feature type="domain" description="HTH hxlR-type" evidence="4">
    <location>
        <begin position="26"/>
        <end position="125"/>
    </location>
</feature>
<dbReference type="InterPro" id="IPR002577">
    <property type="entry name" value="HTH_HxlR"/>
</dbReference>
<dbReference type="PANTHER" id="PTHR33204:SF18">
    <property type="entry name" value="TRANSCRIPTIONAL REGULATORY PROTEIN"/>
    <property type="match status" value="1"/>
</dbReference>
<dbReference type="OrthoDB" id="9792527at2"/>
<gene>
    <name evidence="5" type="ORF">SA2016_2284</name>
</gene>
<dbReference type="PATRIC" id="fig|37927.3.peg.2352"/>
<protein>
    <submittedName>
        <fullName evidence="5">Transcriptional regulator, HxlR family</fullName>
    </submittedName>
</protein>
<dbReference type="PROSITE" id="PS51118">
    <property type="entry name" value="HTH_HXLR"/>
    <property type="match status" value="1"/>
</dbReference>
<keyword evidence="6" id="KW-1185">Reference proteome</keyword>
<keyword evidence="3" id="KW-0804">Transcription</keyword>
<evidence type="ECO:0000313" key="5">
    <source>
        <dbReference type="EMBL" id="AMM32953.1"/>
    </source>
</evidence>
<accession>A0A127A0W7</accession>
<sequence>MSDTAVPTVALTGRFADRDSWAAEGCPIDATISLVGARAVILLLREAFYGAHCFKDFVARAGFTEAVTAARLKELLNAGILELRPYQEPGQRRREAYYLTEKGLDLFPVLVALAAWGERWKPDGTAAASLVHEDCGAELKADVQCANGHHVNVSQASLRPVEGE</sequence>
<dbReference type="InterPro" id="IPR036390">
    <property type="entry name" value="WH_DNA-bd_sf"/>
</dbReference>
<evidence type="ECO:0000256" key="3">
    <source>
        <dbReference type="ARBA" id="ARBA00023163"/>
    </source>
</evidence>
<proteinExistence type="predicted"/>
<keyword evidence="2" id="KW-0238">DNA-binding</keyword>
<dbReference type="InterPro" id="IPR036388">
    <property type="entry name" value="WH-like_DNA-bd_sf"/>
</dbReference>
<dbReference type="STRING" id="37927.SA2016_2284"/>
<dbReference type="Gene3D" id="1.10.10.10">
    <property type="entry name" value="Winged helix-like DNA-binding domain superfamily/Winged helix DNA-binding domain"/>
    <property type="match status" value="1"/>
</dbReference>
<dbReference type="KEGG" id="satk:SA2016_2284"/>
<evidence type="ECO:0000256" key="2">
    <source>
        <dbReference type="ARBA" id="ARBA00023125"/>
    </source>
</evidence>
<dbReference type="AlphaFoldDB" id="A0A127A0W7"/>
<evidence type="ECO:0000313" key="6">
    <source>
        <dbReference type="Proteomes" id="UP000070134"/>
    </source>
</evidence>
<dbReference type="RefSeq" id="WP_066498102.1">
    <property type="nucleotide sequence ID" value="NZ_BJMO01000053.1"/>
</dbReference>